<sequence length="76" mass="8929">MKQFIDEGKRIVARGWVTYECDEATIYPIPHNHRVCMFRLQLATPKTTPQPQSQLRLLMYNPSHNYASSTKLTRLH</sequence>
<dbReference type="Proteomes" id="UP000492821">
    <property type="component" value="Unassembled WGS sequence"/>
</dbReference>
<reference evidence="1" key="1">
    <citation type="journal article" date="2013" name="Genetics">
        <title>The draft genome and transcriptome of Panagrellus redivivus are shaped by the harsh demands of a free-living lifestyle.</title>
        <authorList>
            <person name="Srinivasan J."/>
            <person name="Dillman A.R."/>
            <person name="Macchietto M.G."/>
            <person name="Heikkinen L."/>
            <person name="Lakso M."/>
            <person name="Fracchia K.M."/>
            <person name="Antoshechkin I."/>
            <person name="Mortazavi A."/>
            <person name="Wong G."/>
            <person name="Sternberg P.W."/>
        </authorList>
    </citation>
    <scope>NUCLEOTIDE SEQUENCE [LARGE SCALE GENOMIC DNA]</scope>
    <source>
        <strain evidence="1">MT8872</strain>
    </source>
</reference>
<accession>A0A7E4UZW3</accession>
<dbReference type="AlphaFoldDB" id="A0A7E4UZW3"/>
<reference evidence="2" key="2">
    <citation type="submission" date="2020-10" db="UniProtKB">
        <authorList>
            <consortium name="WormBaseParasite"/>
        </authorList>
    </citation>
    <scope>IDENTIFICATION</scope>
</reference>
<proteinExistence type="predicted"/>
<protein>
    <submittedName>
        <fullName evidence="2">WRKY domain-containing protein</fullName>
    </submittedName>
</protein>
<evidence type="ECO:0000313" key="2">
    <source>
        <dbReference type="WBParaSite" id="Pan_g14556.t1"/>
    </source>
</evidence>
<keyword evidence="1" id="KW-1185">Reference proteome</keyword>
<dbReference type="WBParaSite" id="Pan_g14556.t1">
    <property type="protein sequence ID" value="Pan_g14556.t1"/>
    <property type="gene ID" value="Pan_g14556"/>
</dbReference>
<name>A0A7E4UZW3_PANRE</name>
<organism evidence="1 2">
    <name type="scientific">Panagrellus redivivus</name>
    <name type="common">Microworm</name>
    <dbReference type="NCBI Taxonomy" id="6233"/>
    <lineage>
        <taxon>Eukaryota</taxon>
        <taxon>Metazoa</taxon>
        <taxon>Ecdysozoa</taxon>
        <taxon>Nematoda</taxon>
        <taxon>Chromadorea</taxon>
        <taxon>Rhabditida</taxon>
        <taxon>Tylenchina</taxon>
        <taxon>Panagrolaimomorpha</taxon>
        <taxon>Panagrolaimoidea</taxon>
        <taxon>Panagrolaimidae</taxon>
        <taxon>Panagrellus</taxon>
    </lineage>
</organism>
<evidence type="ECO:0000313" key="1">
    <source>
        <dbReference type="Proteomes" id="UP000492821"/>
    </source>
</evidence>